<accession>B4JNX0</accession>
<dbReference type="KEGG" id="dgr:6565945"/>
<sequence length="617" mass="72637">MSLQGSDYKLATTIKVVTPSISLPPNLKPWQRIDLPACVQSRLFGDWAQYYNRWQLNKKAIEYFSRSITVCGSNGDTVCSRVSCQPLAKSVCQKLYDTLNKRSRCWRSLAQAELALKDSRHAHQLLKQEGISKASIVLSKCDALFDCNRFEDNLVMLHMEERNYPGKCVKNCFRLRKNRAIGVLEDTLGDSLHSFLLDTWPLIMEAAHVHRTSVTFMPRPLWQQLSNNNGCDLDSVVNKEKPLLSPLEKARRQVDENVYNYHYLSKAANDATLLHQLKNDHNLLNPLLRESTPYLAQLTTEQYRIVRKFTNMLHARRPLYHSKQEKCRISQICERNREKYLYRVQYQCRRDCHSMLREVRQRRQERDIERLTEYVEHIMSTNIVLKTFRVLPWKWEFITDVFNILGLAHVDRCTLPQKIDILNWQNYALIYMLPKDRFKDLSLDHGSHNVYAEIARHEERMNCAAKKVERLEERLIYSRYGIERTYLLFEIARCHFKEARFDKALTMAHKAANEARSCNSTVWHLNCTFLISQVHAAFNRFQRLSQSLNRAKQLAEKLKSLKMMAFLALLIAINNFKLDNYRWRHLDASQRKARRRKDRQSLQSIDSSDNHSGHTIR</sequence>
<keyword evidence="3" id="KW-1185">Reference proteome</keyword>
<dbReference type="EMBL" id="CH916371">
    <property type="protein sequence ID" value="EDV92413.1"/>
    <property type="molecule type" value="Genomic_DNA"/>
</dbReference>
<dbReference type="OMA" id="ESRFDKC"/>
<proteinExistence type="predicted"/>
<dbReference type="STRING" id="7222.B4JNX0"/>
<gene>
    <name evidence="2" type="primary">Dgri\GH24905</name>
    <name evidence="2" type="ORF">Dgri_GH24905</name>
</gene>
<dbReference type="PANTHER" id="PTHR21391:SF0">
    <property type="entry name" value="AT04489P-RELATED"/>
    <property type="match status" value="1"/>
</dbReference>
<reference evidence="2 3" key="1">
    <citation type="journal article" date="2007" name="Nature">
        <title>Evolution of genes and genomes on the Drosophila phylogeny.</title>
        <authorList>
            <consortium name="Drosophila 12 Genomes Consortium"/>
            <person name="Clark A.G."/>
            <person name="Eisen M.B."/>
            <person name="Smith D.R."/>
            <person name="Bergman C.M."/>
            <person name="Oliver B."/>
            <person name="Markow T.A."/>
            <person name="Kaufman T.C."/>
            <person name="Kellis M."/>
            <person name="Gelbart W."/>
            <person name="Iyer V.N."/>
            <person name="Pollard D.A."/>
            <person name="Sackton T.B."/>
            <person name="Larracuente A.M."/>
            <person name="Singh N.D."/>
            <person name="Abad J.P."/>
            <person name="Abt D.N."/>
            <person name="Adryan B."/>
            <person name="Aguade M."/>
            <person name="Akashi H."/>
            <person name="Anderson W.W."/>
            <person name="Aquadro C.F."/>
            <person name="Ardell D.H."/>
            <person name="Arguello R."/>
            <person name="Artieri C.G."/>
            <person name="Barbash D.A."/>
            <person name="Barker D."/>
            <person name="Barsanti P."/>
            <person name="Batterham P."/>
            <person name="Batzoglou S."/>
            <person name="Begun D."/>
            <person name="Bhutkar A."/>
            <person name="Blanco E."/>
            <person name="Bosak S.A."/>
            <person name="Bradley R.K."/>
            <person name="Brand A.D."/>
            <person name="Brent M.R."/>
            <person name="Brooks A.N."/>
            <person name="Brown R.H."/>
            <person name="Butlin R.K."/>
            <person name="Caggese C."/>
            <person name="Calvi B.R."/>
            <person name="Bernardo de Carvalho A."/>
            <person name="Caspi A."/>
            <person name="Castrezana S."/>
            <person name="Celniker S.E."/>
            <person name="Chang J.L."/>
            <person name="Chapple C."/>
            <person name="Chatterji S."/>
            <person name="Chinwalla A."/>
            <person name="Civetta A."/>
            <person name="Clifton S.W."/>
            <person name="Comeron J.M."/>
            <person name="Costello J.C."/>
            <person name="Coyne J.A."/>
            <person name="Daub J."/>
            <person name="David R.G."/>
            <person name="Delcher A.L."/>
            <person name="Delehaunty K."/>
            <person name="Do C.B."/>
            <person name="Ebling H."/>
            <person name="Edwards K."/>
            <person name="Eickbush T."/>
            <person name="Evans J.D."/>
            <person name="Filipski A."/>
            <person name="Findeiss S."/>
            <person name="Freyhult E."/>
            <person name="Fulton L."/>
            <person name="Fulton R."/>
            <person name="Garcia A.C."/>
            <person name="Gardiner A."/>
            <person name="Garfield D.A."/>
            <person name="Garvin B.E."/>
            <person name="Gibson G."/>
            <person name="Gilbert D."/>
            <person name="Gnerre S."/>
            <person name="Godfrey J."/>
            <person name="Good R."/>
            <person name="Gotea V."/>
            <person name="Gravely B."/>
            <person name="Greenberg A.J."/>
            <person name="Griffiths-Jones S."/>
            <person name="Gross S."/>
            <person name="Guigo R."/>
            <person name="Gustafson E.A."/>
            <person name="Haerty W."/>
            <person name="Hahn M.W."/>
            <person name="Halligan D.L."/>
            <person name="Halpern A.L."/>
            <person name="Halter G.M."/>
            <person name="Han M.V."/>
            <person name="Heger A."/>
            <person name="Hillier L."/>
            <person name="Hinrichs A.S."/>
            <person name="Holmes I."/>
            <person name="Hoskins R.A."/>
            <person name="Hubisz M.J."/>
            <person name="Hultmark D."/>
            <person name="Huntley M.A."/>
            <person name="Jaffe D.B."/>
            <person name="Jagadeeshan S."/>
            <person name="Jeck W.R."/>
            <person name="Johnson J."/>
            <person name="Jones C.D."/>
            <person name="Jordan W.C."/>
            <person name="Karpen G.H."/>
            <person name="Kataoka E."/>
            <person name="Keightley P.D."/>
            <person name="Kheradpour P."/>
            <person name="Kirkness E.F."/>
            <person name="Koerich L.B."/>
            <person name="Kristiansen K."/>
            <person name="Kudrna D."/>
            <person name="Kulathinal R.J."/>
            <person name="Kumar S."/>
            <person name="Kwok R."/>
            <person name="Lander E."/>
            <person name="Langley C.H."/>
            <person name="Lapoint R."/>
            <person name="Lazzaro B.P."/>
            <person name="Lee S.J."/>
            <person name="Levesque L."/>
            <person name="Li R."/>
            <person name="Lin C.F."/>
            <person name="Lin M.F."/>
            <person name="Lindblad-Toh K."/>
            <person name="Llopart A."/>
            <person name="Long M."/>
            <person name="Low L."/>
            <person name="Lozovsky E."/>
            <person name="Lu J."/>
            <person name="Luo M."/>
            <person name="Machado C.A."/>
            <person name="Makalowski W."/>
            <person name="Marzo M."/>
            <person name="Matsuda M."/>
            <person name="Matzkin L."/>
            <person name="McAllister B."/>
            <person name="McBride C.S."/>
            <person name="McKernan B."/>
            <person name="McKernan K."/>
            <person name="Mendez-Lago M."/>
            <person name="Minx P."/>
            <person name="Mollenhauer M.U."/>
            <person name="Montooth K."/>
            <person name="Mount S.M."/>
            <person name="Mu X."/>
            <person name="Myers E."/>
            <person name="Negre B."/>
            <person name="Newfeld S."/>
            <person name="Nielsen R."/>
            <person name="Noor M.A."/>
            <person name="O'Grady P."/>
            <person name="Pachter L."/>
            <person name="Papaceit M."/>
            <person name="Parisi M.J."/>
            <person name="Parisi M."/>
            <person name="Parts L."/>
            <person name="Pedersen J.S."/>
            <person name="Pesole G."/>
            <person name="Phillippy A.M."/>
            <person name="Ponting C.P."/>
            <person name="Pop M."/>
            <person name="Porcelli D."/>
            <person name="Powell J.R."/>
            <person name="Prohaska S."/>
            <person name="Pruitt K."/>
            <person name="Puig M."/>
            <person name="Quesneville H."/>
            <person name="Ram K.R."/>
            <person name="Rand D."/>
            <person name="Rasmussen M.D."/>
            <person name="Reed L.K."/>
            <person name="Reenan R."/>
            <person name="Reily A."/>
            <person name="Remington K.A."/>
            <person name="Rieger T.T."/>
            <person name="Ritchie M.G."/>
            <person name="Robin C."/>
            <person name="Rogers Y.H."/>
            <person name="Rohde C."/>
            <person name="Rozas J."/>
            <person name="Rubenfield M.J."/>
            <person name="Ruiz A."/>
            <person name="Russo S."/>
            <person name="Salzberg S.L."/>
            <person name="Sanchez-Gracia A."/>
            <person name="Saranga D.J."/>
            <person name="Sato H."/>
            <person name="Schaeffer S.W."/>
            <person name="Schatz M.C."/>
            <person name="Schlenke T."/>
            <person name="Schwartz R."/>
            <person name="Segarra C."/>
            <person name="Singh R.S."/>
            <person name="Sirot L."/>
            <person name="Sirota M."/>
            <person name="Sisneros N.B."/>
            <person name="Smith C.D."/>
            <person name="Smith T.F."/>
            <person name="Spieth J."/>
            <person name="Stage D.E."/>
            <person name="Stark A."/>
            <person name="Stephan W."/>
            <person name="Strausberg R.L."/>
            <person name="Strempel S."/>
            <person name="Sturgill D."/>
            <person name="Sutton G."/>
            <person name="Sutton G.G."/>
            <person name="Tao W."/>
            <person name="Teichmann S."/>
            <person name="Tobari Y.N."/>
            <person name="Tomimura Y."/>
            <person name="Tsolas J.M."/>
            <person name="Valente V.L."/>
            <person name="Venter E."/>
            <person name="Venter J.C."/>
            <person name="Vicario S."/>
            <person name="Vieira F.G."/>
            <person name="Vilella A.J."/>
            <person name="Villasante A."/>
            <person name="Walenz B."/>
            <person name="Wang J."/>
            <person name="Wasserman M."/>
            <person name="Watts T."/>
            <person name="Wilson D."/>
            <person name="Wilson R.K."/>
            <person name="Wing R.A."/>
            <person name="Wolfner M.F."/>
            <person name="Wong A."/>
            <person name="Wong G.K."/>
            <person name="Wu C.I."/>
            <person name="Wu G."/>
            <person name="Yamamoto D."/>
            <person name="Yang H.P."/>
            <person name="Yang S.P."/>
            <person name="Yorke J.A."/>
            <person name="Yoshida K."/>
            <person name="Zdobnov E."/>
            <person name="Zhang P."/>
            <person name="Zhang Y."/>
            <person name="Zimin A.V."/>
            <person name="Baldwin J."/>
            <person name="Abdouelleil A."/>
            <person name="Abdulkadir J."/>
            <person name="Abebe A."/>
            <person name="Abera B."/>
            <person name="Abreu J."/>
            <person name="Acer S.C."/>
            <person name="Aftuck L."/>
            <person name="Alexander A."/>
            <person name="An P."/>
            <person name="Anderson E."/>
            <person name="Anderson S."/>
            <person name="Arachi H."/>
            <person name="Azer M."/>
            <person name="Bachantsang P."/>
            <person name="Barry A."/>
            <person name="Bayul T."/>
            <person name="Berlin A."/>
            <person name="Bessette D."/>
            <person name="Bloom T."/>
            <person name="Blye J."/>
            <person name="Boguslavskiy L."/>
            <person name="Bonnet C."/>
            <person name="Boukhgalter B."/>
            <person name="Bourzgui I."/>
            <person name="Brown A."/>
            <person name="Cahill P."/>
            <person name="Channer S."/>
            <person name="Cheshatsang Y."/>
            <person name="Chuda L."/>
            <person name="Citroen M."/>
            <person name="Collymore A."/>
            <person name="Cooke P."/>
            <person name="Costello M."/>
            <person name="D'Aco K."/>
            <person name="Daza R."/>
            <person name="De Haan G."/>
            <person name="DeGray S."/>
            <person name="DeMaso C."/>
            <person name="Dhargay N."/>
            <person name="Dooley K."/>
            <person name="Dooley E."/>
            <person name="Doricent M."/>
            <person name="Dorje P."/>
            <person name="Dorjee K."/>
            <person name="Dupes A."/>
            <person name="Elong R."/>
            <person name="Falk J."/>
            <person name="Farina A."/>
            <person name="Faro S."/>
            <person name="Ferguson D."/>
            <person name="Fisher S."/>
            <person name="Foley C.D."/>
            <person name="Franke A."/>
            <person name="Friedrich D."/>
            <person name="Gadbois L."/>
            <person name="Gearin G."/>
            <person name="Gearin C.R."/>
            <person name="Giannoukos G."/>
            <person name="Goode T."/>
            <person name="Graham J."/>
            <person name="Grandbois E."/>
            <person name="Grewal S."/>
            <person name="Gyaltsen K."/>
            <person name="Hafez N."/>
            <person name="Hagos B."/>
            <person name="Hall J."/>
            <person name="Henson C."/>
            <person name="Hollinger A."/>
            <person name="Honan T."/>
            <person name="Huard M.D."/>
            <person name="Hughes L."/>
            <person name="Hurhula B."/>
            <person name="Husby M.E."/>
            <person name="Kamat A."/>
            <person name="Kanga B."/>
            <person name="Kashin S."/>
            <person name="Khazanovich D."/>
            <person name="Kisner P."/>
            <person name="Lance K."/>
            <person name="Lara M."/>
            <person name="Lee W."/>
            <person name="Lennon N."/>
            <person name="Letendre F."/>
            <person name="LeVine R."/>
            <person name="Lipovsky A."/>
            <person name="Liu X."/>
            <person name="Liu J."/>
            <person name="Liu S."/>
            <person name="Lokyitsang T."/>
            <person name="Lokyitsang Y."/>
            <person name="Lubonja R."/>
            <person name="Lui A."/>
            <person name="MacDonald P."/>
            <person name="Magnisalis V."/>
            <person name="Maru K."/>
            <person name="Matthews C."/>
            <person name="McCusker W."/>
            <person name="McDonough S."/>
            <person name="Mehta T."/>
            <person name="Meldrim J."/>
            <person name="Meneus L."/>
            <person name="Mihai O."/>
            <person name="Mihalev A."/>
            <person name="Mihova T."/>
            <person name="Mittelman R."/>
            <person name="Mlenga V."/>
            <person name="Montmayeur A."/>
            <person name="Mulrain L."/>
            <person name="Navidi A."/>
            <person name="Naylor J."/>
            <person name="Negash T."/>
            <person name="Nguyen T."/>
            <person name="Nguyen N."/>
            <person name="Nicol R."/>
            <person name="Norbu C."/>
            <person name="Norbu N."/>
            <person name="Novod N."/>
            <person name="O'Neill B."/>
            <person name="Osman S."/>
            <person name="Markiewicz E."/>
            <person name="Oyono O.L."/>
            <person name="Patti C."/>
            <person name="Phunkhang P."/>
            <person name="Pierre F."/>
            <person name="Priest M."/>
            <person name="Raghuraman S."/>
            <person name="Rege F."/>
            <person name="Reyes R."/>
            <person name="Rise C."/>
            <person name="Rogov P."/>
            <person name="Ross K."/>
            <person name="Ryan E."/>
            <person name="Settipalli S."/>
            <person name="Shea T."/>
            <person name="Sherpa N."/>
            <person name="Shi L."/>
            <person name="Shih D."/>
            <person name="Sparrow T."/>
            <person name="Spaulding J."/>
            <person name="Stalker J."/>
            <person name="Stange-Thomann N."/>
            <person name="Stavropoulos S."/>
            <person name="Stone C."/>
            <person name="Strader C."/>
            <person name="Tesfaye S."/>
            <person name="Thomson T."/>
            <person name="Thoulutsang Y."/>
            <person name="Thoulutsang D."/>
            <person name="Topham K."/>
            <person name="Topping I."/>
            <person name="Tsamla T."/>
            <person name="Vassiliev H."/>
            <person name="Vo A."/>
            <person name="Wangchuk T."/>
            <person name="Wangdi T."/>
            <person name="Weiand M."/>
            <person name="Wilkinson J."/>
            <person name="Wilson A."/>
            <person name="Yadav S."/>
            <person name="Young G."/>
            <person name="Yu Q."/>
            <person name="Zembek L."/>
            <person name="Zhong D."/>
            <person name="Zimmer A."/>
            <person name="Zwirko Z."/>
            <person name="Jaffe D.B."/>
            <person name="Alvarez P."/>
            <person name="Brockman W."/>
            <person name="Butler J."/>
            <person name="Chin C."/>
            <person name="Gnerre S."/>
            <person name="Grabherr M."/>
            <person name="Kleber M."/>
            <person name="Mauceli E."/>
            <person name="MacCallum I."/>
        </authorList>
    </citation>
    <scope>NUCLEOTIDE SEQUENCE [LARGE SCALE GENOMIC DNA]</scope>
    <source>
        <strain evidence="3">Tucson 15287-2541.00</strain>
    </source>
</reference>
<name>B4JNX0_DROGR</name>
<evidence type="ECO:0000313" key="2">
    <source>
        <dbReference type="EMBL" id="EDV92413.1"/>
    </source>
</evidence>
<organism evidence="3">
    <name type="scientific">Drosophila grimshawi</name>
    <name type="common">Hawaiian fruit fly</name>
    <name type="synonym">Idiomyia grimshawi</name>
    <dbReference type="NCBI Taxonomy" id="7222"/>
    <lineage>
        <taxon>Eukaryota</taxon>
        <taxon>Metazoa</taxon>
        <taxon>Ecdysozoa</taxon>
        <taxon>Arthropoda</taxon>
        <taxon>Hexapoda</taxon>
        <taxon>Insecta</taxon>
        <taxon>Pterygota</taxon>
        <taxon>Neoptera</taxon>
        <taxon>Endopterygota</taxon>
        <taxon>Diptera</taxon>
        <taxon>Brachycera</taxon>
        <taxon>Muscomorpha</taxon>
        <taxon>Ephydroidea</taxon>
        <taxon>Drosophilidae</taxon>
        <taxon>Drosophila</taxon>
        <taxon>Hawaiian Drosophila</taxon>
    </lineage>
</organism>
<dbReference type="HOGENOM" id="CLU_035279_0_0_1"/>
<dbReference type="PhylomeDB" id="B4JNX0"/>
<dbReference type="InParanoid" id="B4JNX0"/>
<feature type="region of interest" description="Disordered" evidence="1">
    <location>
        <begin position="589"/>
        <end position="617"/>
    </location>
</feature>
<dbReference type="OrthoDB" id="7752111at2759"/>
<protein>
    <submittedName>
        <fullName evidence="2">GH24905</fullName>
    </submittedName>
</protein>
<dbReference type="AlphaFoldDB" id="B4JNX0"/>
<feature type="compositionally biased region" description="Basic and acidic residues" evidence="1">
    <location>
        <begin position="608"/>
        <end position="617"/>
    </location>
</feature>
<dbReference type="eggNOG" id="ENOG502S15H">
    <property type="taxonomic scope" value="Eukaryota"/>
</dbReference>
<dbReference type="Proteomes" id="UP000001070">
    <property type="component" value="Unassembled WGS sequence"/>
</dbReference>
<evidence type="ECO:0000256" key="1">
    <source>
        <dbReference type="SAM" id="MobiDB-lite"/>
    </source>
</evidence>
<evidence type="ECO:0000313" key="3">
    <source>
        <dbReference type="Proteomes" id="UP000001070"/>
    </source>
</evidence>
<dbReference type="PANTHER" id="PTHR21391">
    <property type="entry name" value="AT04489P-RELATED"/>
    <property type="match status" value="1"/>
</dbReference>